<evidence type="ECO:0000256" key="9">
    <source>
        <dbReference type="SAM" id="Phobius"/>
    </source>
</evidence>
<dbReference type="GO" id="GO:0046983">
    <property type="term" value="F:protein dimerization activity"/>
    <property type="evidence" value="ECO:0007669"/>
    <property type="project" value="InterPro"/>
</dbReference>
<keyword evidence="5" id="KW-0547">Nucleotide-binding</keyword>
<dbReference type="AlphaFoldDB" id="A0A371ATF4"/>
<sequence length="357" mass="41007">MSVLIDKLILLVGCFILYISNFNDIAGVYYLLGAISLTCFVSYFAYRRESFILILIFLVSSFIFPKFCFYFPLIIYDLYAYRHKILSFAGIIVFINFATDITPLTLTMLLLFSSISVLLQYKSEHLYQLHMDFKKLRDTSTEYNLLLRSKNKDLIEKQDYEIHLATLKERNRIAREIHDNVGHVLSRSLLQLGAIMATNKDKNMSKPLTALKDTLASAMNNIRDSVHDLHEDSIDLCASIQALLDDFKTYHTDFDYDMSENLPRNIKYCLIAITKEALSNLNKHSNASKLTIHLREHPGFYQLLIEDNGSNIKLNSNGIGLENMKDRVDNVNGTFRINTENGFKIFVSIPKTNYGGK</sequence>
<dbReference type="GO" id="GO:0016020">
    <property type="term" value="C:membrane"/>
    <property type="evidence" value="ECO:0007669"/>
    <property type="project" value="InterPro"/>
</dbReference>
<evidence type="ECO:0000256" key="6">
    <source>
        <dbReference type="ARBA" id="ARBA00022777"/>
    </source>
</evidence>
<dbReference type="Pfam" id="PF07730">
    <property type="entry name" value="HisKA_3"/>
    <property type="match status" value="1"/>
</dbReference>
<keyword evidence="9" id="KW-0812">Transmembrane</keyword>
<keyword evidence="9" id="KW-1133">Transmembrane helix</keyword>
<keyword evidence="4" id="KW-0808">Transferase</keyword>
<dbReference type="Gene3D" id="1.20.5.1930">
    <property type="match status" value="1"/>
</dbReference>
<dbReference type="RefSeq" id="WP_115482594.1">
    <property type="nucleotide sequence ID" value="NZ_QRCT01000045.1"/>
</dbReference>
<feature type="transmembrane region" description="Helical" evidence="9">
    <location>
        <begin position="28"/>
        <end position="46"/>
    </location>
</feature>
<dbReference type="Proteomes" id="UP000255036">
    <property type="component" value="Unassembled WGS sequence"/>
</dbReference>
<dbReference type="InterPro" id="IPR050482">
    <property type="entry name" value="Sensor_HK_TwoCompSys"/>
</dbReference>
<evidence type="ECO:0000256" key="2">
    <source>
        <dbReference type="ARBA" id="ARBA00012438"/>
    </source>
</evidence>
<protein>
    <recommendedName>
        <fullName evidence="2">histidine kinase</fullName>
        <ecNumber evidence="2">2.7.13.3</ecNumber>
    </recommendedName>
</protein>
<dbReference type="CDD" id="cd16917">
    <property type="entry name" value="HATPase_UhpB-NarQ-NarX-like"/>
    <property type="match status" value="1"/>
</dbReference>
<evidence type="ECO:0000256" key="4">
    <source>
        <dbReference type="ARBA" id="ARBA00022679"/>
    </source>
</evidence>
<comment type="catalytic activity">
    <reaction evidence="1">
        <text>ATP + protein L-histidine = ADP + protein N-phospho-L-histidine.</text>
        <dbReference type="EC" id="2.7.13.3"/>
    </reaction>
</comment>
<evidence type="ECO:0000256" key="1">
    <source>
        <dbReference type="ARBA" id="ARBA00000085"/>
    </source>
</evidence>
<dbReference type="PANTHER" id="PTHR24421:SF10">
    <property type="entry name" value="NITRATE_NITRITE SENSOR PROTEIN NARQ"/>
    <property type="match status" value="1"/>
</dbReference>
<name>A0A371ATF4_9FIRM</name>
<comment type="caution">
    <text evidence="11">The sequence shown here is derived from an EMBL/GenBank/DDBJ whole genome shotgun (WGS) entry which is preliminary data.</text>
</comment>
<keyword evidence="3" id="KW-0597">Phosphoprotein</keyword>
<keyword evidence="7" id="KW-0067">ATP-binding</keyword>
<keyword evidence="6 11" id="KW-0418">Kinase</keyword>
<dbReference type="InterPro" id="IPR036890">
    <property type="entry name" value="HATPase_C_sf"/>
</dbReference>
<gene>
    <name evidence="11" type="ORF">DWV06_12865</name>
</gene>
<keyword evidence="12" id="KW-1185">Reference proteome</keyword>
<dbReference type="OrthoDB" id="9781904at2"/>
<evidence type="ECO:0000313" key="12">
    <source>
        <dbReference type="Proteomes" id="UP000255036"/>
    </source>
</evidence>
<evidence type="ECO:0000256" key="5">
    <source>
        <dbReference type="ARBA" id="ARBA00022741"/>
    </source>
</evidence>
<feature type="transmembrane region" description="Helical" evidence="9">
    <location>
        <begin position="53"/>
        <end position="76"/>
    </location>
</feature>
<dbReference type="Gene3D" id="3.30.565.10">
    <property type="entry name" value="Histidine kinase-like ATPase, C-terminal domain"/>
    <property type="match status" value="1"/>
</dbReference>
<feature type="transmembrane region" description="Helical" evidence="9">
    <location>
        <begin position="88"/>
        <end position="112"/>
    </location>
</feature>
<reference evidence="11 12" key="1">
    <citation type="submission" date="2018-07" db="EMBL/GenBank/DDBJ databases">
        <title>Anaerosacharophilus polymeroproducens gen. nov. sp. nov., an anaerobic bacterium isolated from salt field.</title>
        <authorList>
            <person name="Kim W."/>
            <person name="Yang S.-H."/>
            <person name="Oh J."/>
            <person name="Lee J.-H."/>
            <person name="Kwon K.K."/>
        </authorList>
    </citation>
    <scope>NUCLEOTIDE SEQUENCE [LARGE SCALE GENOMIC DNA]</scope>
    <source>
        <strain evidence="11 12">MCWD5</strain>
    </source>
</reference>
<evidence type="ECO:0000256" key="8">
    <source>
        <dbReference type="ARBA" id="ARBA00023012"/>
    </source>
</evidence>
<evidence type="ECO:0000256" key="7">
    <source>
        <dbReference type="ARBA" id="ARBA00022840"/>
    </source>
</evidence>
<keyword evidence="8" id="KW-0902">Two-component regulatory system</keyword>
<dbReference type="EMBL" id="QRCT01000045">
    <property type="protein sequence ID" value="RDU22832.1"/>
    <property type="molecule type" value="Genomic_DNA"/>
</dbReference>
<evidence type="ECO:0000256" key="3">
    <source>
        <dbReference type="ARBA" id="ARBA00022553"/>
    </source>
</evidence>
<organism evidence="11 12">
    <name type="scientific">Anaerosacchariphilus polymeriproducens</name>
    <dbReference type="NCBI Taxonomy" id="1812858"/>
    <lineage>
        <taxon>Bacteria</taxon>
        <taxon>Bacillati</taxon>
        <taxon>Bacillota</taxon>
        <taxon>Clostridia</taxon>
        <taxon>Lachnospirales</taxon>
        <taxon>Lachnospiraceae</taxon>
        <taxon>Anaerosacchariphilus</taxon>
    </lineage>
</organism>
<dbReference type="GO" id="GO:0000155">
    <property type="term" value="F:phosphorelay sensor kinase activity"/>
    <property type="evidence" value="ECO:0007669"/>
    <property type="project" value="InterPro"/>
</dbReference>
<accession>A0A371ATF4</accession>
<keyword evidence="9" id="KW-0472">Membrane</keyword>
<dbReference type="EC" id="2.7.13.3" evidence="2"/>
<evidence type="ECO:0000313" key="11">
    <source>
        <dbReference type="EMBL" id="RDU22832.1"/>
    </source>
</evidence>
<dbReference type="PANTHER" id="PTHR24421">
    <property type="entry name" value="NITRATE/NITRITE SENSOR PROTEIN NARX-RELATED"/>
    <property type="match status" value="1"/>
</dbReference>
<dbReference type="InterPro" id="IPR011712">
    <property type="entry name" value="Sig_transdc_His_kin_sub3_dim/P"/>
</dbReference>
<proteinExistence type="predicted"/>
<feature type="domain" description="Signal transduction histidine kinase subgroup 3 dimerisation and phosphoacceptor" evidence="10">
    <location>
        <begin position="169"/>
        <end position="232"/>
    </location>
</feature>
<evidence type="ECO:0000259" key="10">
    <source>
        <dbReference type="Pfam" id="PF07730"/>
    </source>
</evidence>
<dbReference type="GO" id="GO:0005524">
    <property type="term" value="F:ATP binding"/>
    <property type="evidence" value="ECO:0007669"/>
    <property type="project" value="UniProtKB-KW"/>
</dbReference>
<dbReference type="SUPFAM" id="SSF55874">
    <property type="entry name" value="ATPase domain of HSP90 chaperone/DNA topoisomerase II/histidine kinase"/>
    <property type="match status" value="1"/>
</dbReference>